<accession>A0A4U6X4Z8</accession>
<dbReference type="AlphaFoldDB" id="A0A4U6X4Z8"/>
<evidence type="ECO:0000313" key="2">
    <source>
        <dbReference type="Proteomes" id="UP000310108"/>
    </source>
</evidence>
<name>A0A4U6X4Z8_9PEZI</name>
<comment type="caution">
    <text evidence="1">The sequence shown here is derived from an EMBL/GenBank/DDBJ whole genome shotgun (WGS) entry which is preliminary data.</text>
</comment>
<dbReference type="Proteomes" id="UP000310108">
    <property type="component" value="Unassembled WGS sequence"/>
</dbReference>
<sequence length="179" mass="21316">MEYLRREVYFGQEAINLFADEGNLRDRALRGAIEGKIRHFFECIDEENWKEITRHLASDAKLLARLLDPSDIYSGIQSIVARLKNEVASGQKTVHKLLIVDRGRVTCYVAQFWMHQNMRSTFFESREVYVIDIDDRHQFKRIEIRDHDRERMQHDGDEEMMKKAVKRAEMDAMRLIDRI</sequence>
<dbReference type="EMBL" id="PJEX01000449">
    <property type="protein sequence ID" value="TKW50023.1"/>
    <property type="molecule type" value="Genomic_DNA"/>
</dbReference>
<evidence type="ECO:0000313" key="1">
    <source>
        <dbReference type="EMBL" id="TKW50023.1"/>
    </source>
</evidence>
<proteinExistence type="predicted"/>
<reference evidence="1 2" key="1">
    <citation type="journal article" date="2019" name="PLoS ONE">
        <title>Comparative genome analysis indicates high evolutionary potential of pathogenicity genes in Colletotrichum tanaceti.</title>
        <authorList>
            <person name="Lelwala R.V."/>
            <person name="Korhonen P.K."/>
            <person name="Young N.D."/>
            <person name="Scott J.B."/>
            <person name="Ades P.A."/>
            <person name="Gasser R.B."/>
            <person name="Taylor P.W.J."/>
        </authorList>
    </citation>
    <scope>NUCLEOTIDE SEQUENCE [LARGE SCALE GENOMIC DNA]</scope>
    <source>
        <strain evidence="1">BRIP57314</strain>
    </source>
</reference>
<protein>
    <submittedName>
        <fullName evidence="1">Uncharacterized protein</fullName>
    </submittedName>
</protein>
<keyword evidence="2" id="KW-1185">Reference proteome</keyword>
<organism evidence="1 2">
    <name type="scientific">Colletotrichum tanaceti</name>
    <dbReference type="NCBI Taxonomy" id="1306861"/>
    <lineage>
        <taxon>Eukaryota</taxon>
        <taxon>Fungi</taxon>
        <taxon>Dikarya</taxon>
        <taxon>Ascomycota</taxon>
        <taxon>Pezizomycotina</taxon>
        <taxon>Sordariomycetes</taxon>
        <taxon>Hypocreomycetidae</taxon>
        <taxon>Glomerellales</taxon>
        <taxon>Glomerellaceae</taxon>
        <taxon>Colletotrichum</taxon>
        <taxon>Colletotrichum destructivum species complex</taxon>
    </lineage>
</organism>
<dbReference type="OrthoDB" id="4806180at2759"/>
<gene>
    <name evidence="1" type="ORF">CTA1_7199</name>
</gene>